<dbReference type="AlphaFoldDB" id="A0AAV4PZJ7"/>
<name>A0AAV4PZJ7_9ARAC</name>
<protein>
    <submittedName>
        <fullName evidence="1">Uncharacterized protein</fullName>
    </submittedName>
</protein>
<organism evidence="1 2">
    <name type="scientific">Caerostris darwini</name>
    <dbReference type="NCBI Taxonomy" id="1538125"/>
    <lineage>
        <taxon>Eukaryota</taxon>
        <taxon>Metazoa</taxon>
        <taxon>Ecdysozoa</taxon>
        <taxon>Arthropoda</taxon>
        <taxon>Chelicerata</taxon>
        <taxon>Arachnida</taxon>
        <taxon>Araneae</taxon>
        <taxon>Araneomorphae</taxon>
        <taxon>Entelegynae</taxon>
        <taxon>Araneoidea</taxon>
        <taxon>Araneidae</taxon>
        <taxon>Caerostris</taxon>
    </lineage>
</organism>
<proteinExistence type="predicted"/>
<comment type="caution">
    <text evidence="1">The sequence shown here is derived from an EMBL/GenBank/DDBJ whole genome shotgun (WGS) entry which is preliminary data.</text>
</comment>
<accession>A0AAV4PZJ7</accession>
<evidence type="ECO:0000313" key="2">
    <source>
        <dbReference type="Proteomes" id="UP001054837"/>
    </source>
</evidence>
<reference evidence="1 2" key="1">
    <citation type="submission" date="2021-06" db="EMBL/GenBank/DDBJ databases">
        <title>Caerostris darwini draft genome.</title>
        <authorList>
            <person name="Kono N."/>
            <person name="Arakawa K."/>
        </authorList>
    </citation>
    <scope>NUCLEOTIDE SEQUENCE [LARGE SCALE GENOMIC DNA]</scope>
</reference>
<sequence length="133" mass="15176">MLLRISKVKLVSYSLKITIKWIEVENSKEARFQQEDLKKGFDESSFKTKKWRVEDFIQSHSVGELMTASEVTAPSIGNKMGKVIRNRSKSSKSAIASFNFKNTSSLETSGQLSDDETLAYYIYFKSITRAGFR</sequence>
<dbReference type="Proteomes" id="UP001054837">
    <property type="component" value="Unassembled WGS sequence"/>
</dbReference>
<evidence type="ECO:0000313" key="1">
    <source>
        <dbReference type="EMBL" id="GIY01205.1"/>
    </source>
</evidence>
<keyword evidence="2" id="KW-1185">Reference proteome</keyword>
<gene>
    <name evidence="1" type="ORF">CDAR_483951</name>
</gene>
<dbReference type="EMBL" id="BPLQ01003543">
    <property type="protein sequence ID" value="GIY01205.1"/>
    <property type="molecule type" value="Genomic_DNA"/>
</dbReference>